<sequence length="168" mass="19396">MCLKDDISKHVKLIESLHNEKEAKIEFEKIFKLHFIDIAMTYPQAYNGIANNQILKEKLKEVIFEAIKQENTESIARKDFSNKALQNTESKQELDLKAKKKSLLTFSMKDISLSHKQHKSLTDYKHIDSFNSVIEKRVIKAVHQKRKLKAGRSGAKNTTQPSPTQVFL</sequence>
<dbReference type="EMBL" id="CP019645">
    <property type="protein sequence ID" value="AQQ58879.1"/>
    <property type="molecule type" value="Genomic_DNA"/>
</dbReference>
<feature type="compositionally biased region" description="Polar residues" evidence="1">
    <location>
        <begin position="155"/>
        <end position="168"/>
    </location>
</feature>
<dbReference type="KEGG" id="hbl:XJ32_00835"/>
<protein>
    <submittedName>
        <fullName evidence="2">Uncharacterized protein</fullName>
    </submittedName>
</protein>
<evidence type="ECO:0000313" key="3">
    <source>
        <dbReference type="Proteomes" id="UP000188298"/>
    </source>
</evidence>
<reference evidence="2 3" key="1">
    <citation type="submission" date="2017-02" db="EMBL/GenBank/DDBJ databases">
        <title>Whole genome sequencing of Helicobacter bilis strain AAQJH.</title>
        <authorList>
            <person name="Conlan S."/>
            <person name="Thomas P.J."/>
            <person name="Mullikin J."/>
            <person name="Palmore T.N."/>
            <person name="Frank K.M."/>
            <person name="Segre J.A."/>
        </authorList>
    </citation>
    <scope>NUCLEOTIDE SEQUENCE [LARGE SCALE GENOMIC DNA]</scope>
    <source>
        <strain evidence="2 3">AAQJH</strain>
    </source>
</reference>
<evidence type="ECO:0000313" key="2">
    <source>
        <dbReference type="EMBL" id="AQQ58879.1"/>
    </source>
</evidence>
<dbReference type="Proteomes" id="UP000188298">
    <property type="component" value="Chromosome"/>
</dbReference>
<evidence type="ECO:0000256" key="1">
    <source>
        <dbReference type="SAM" id="MobiDB-lite"/>
    </source>
</evidence>
<dbReference type="RefSeq" id="WP_077388018.1">
    <property type="nucleotide sequence ID" value="NZ_CP019645.1"/>
</dbReference>
<gene>
    <name evidence="2" type="ORF">XJ32_00835</name>
</gene>
<dbReference type="AlphaFoldDB" id="A0A1Q2LEP4"/>
<proteinExistence type="predicted"/>
<accession>A0A1Q2LEP4</accession>
<name>A0A1Q2LEP4_9HELI</name>
<organism evidence="2 3">
    <name type="scientific">Helicobacter bilis</name>
    <dbReference type="NCBI Taxonomy" id="37372"/>
    <lineage>
        <taxon>Bacteria</taxon>
        <taxon>Pseudomonadati</taxon>
        <taxon>Campylobacterota</taxon>
        <taxon>Epsilonproteobacteria</taxon>
        <taxon>Campylobacterales</taxon>
        <taxon>Helicobacteraceae</taxon>
        <taxon>Helicobacter</taxon>
    </lineage>
</organism>
<feature type="region of interest" description="Disordered" evidence="1">
    <location>
        <begin position="145"/>
        <end position="168"/>
    </location>
</feature>